<dbReference type="Proteomes" id="UP000615234">
    <property type="component" value="Unassembled WGS sequence"/>
</dbReference>
<evidence type="ECO:0000256" key="3">
    <source>
        <dbReference type="ARBA" id="ARBA00022840"/>
    </source>
</evidence>
<dbReference type="InterPro" id="IPR017871">
    <property type="entry name" value="ABC_transporter-like_CS"/>
</dbReference>
<dbReference type="PROSITE" id="PS00211">
    <property type="entry name" value="ABC_TRANSPORTER_1"/>
    <property type="match status" value="1"/>
</dbReference>
<dbReference type="InterPro" id="IPR051782">
    <property type="entry name" value="ABC_Transporter_VariousFunc"/>
</dbReference>
<dbReference type="InterPro" id="IPR003593">
    <property type="entry name" value="AAA+_ATPase"/>
</dbReference>
<dbReference type="InterPro" id="IPR027417">
    <property type="entry name" value="P-loop_NTPase"/>
</dbReference>
<sequence>MKKETDGQRETVIEGKELNYTYPGTKTPVWEKNLTFTIDKGEIVGLAGQNGSGKSTLLRLLAGFIPWEINRCSGQMITGISERDMACVIDRPSFFSDLSVRDNLRLMDRMNGEKGLMDEKLAELLGIHEFDRIKASKLSLGNKQKLALCLAIHRKTKLALLDEPLNGLDPFTKASVLSCLRKWRKQGMAVILTSHIPGDLEQICDRILYL</sequence>
<keyword evidence="6" id="KW-1185">Reference proteome</keyword>
<dbReference type="PANTHER" id="PTHR42939">
    <property type="entry name" value="ABC TRANSPORTER ATP-BINDING PROTEIN ALBC-RELATED"/>
    <property type="match status" value="1"/>
</dbReference>
<evidence type="ECO:0000256" key="1">
    <source>
        <dbReference type="ARBA" id="ARBA00022448"/>
    </source>
</evidence>
<keyword evidence="1" id="KW-0813">Transport</keyword>
<proteinExistence type="predicted"/>
<feature type="domain" description="ABC transporter" evidence="4">
    <location>
        <begin position="13"/>
        <end position="210"/>
    </location>
</feature>
<dbReference type="GO" id="GO:0016887">
    <property type="term" value="F:ATP hydrolysis activity"/>
    <property type="evidence" value="ECO:0007669"/>
    <property type="project" value="InterPro"/>
</dbReference>
<dbReference type="SUPFAM" id="SSF52540">
    <property type="entry name" value="P-loop containing nucleoside triphosphate hydrolases"/>
    <property type="match status" value="1"/>
</dbReference>
<comment type="caution">
    <text evidence="5">The sequence shown here is derived from an EMBL/GenBank/DDBJ whole genome shotgun (WGS) entry which is preliminary data.</text>
</comment>
<dbReference type="GO" id="GO:0005524">
    <property type="term" value="F:ATP binding"/>
    <property type="evidence" value="ECO:0007669"/>
    <property type="project" value="UniProtKB-KW"/>
</dbReference>
<dbReference type="PROSITE" id="PS50893">
    <property type="entry name" value="ABC_TRANSPORTER_2"/>
    <property type="match status" value="1"/>
</dbReference>
<dbReference type="SMART" id="SM00382">
    <property type="entry name" value="AAA"/>
    <property type="match status" value="1"/>
</dbReference>
<organism evidence="5 6">
    <name type="scientific">Coprococcus hominis</name>
    <name type="common">ex Liu et al. 2022</name>
    <dbReference type="NCBI Taxonomy" id="2763039"/>
    <lineage>
        <taxon>Bacteria</taxon>
        <taxon>Bacillati</taxon>
        <taxon>Bacillota</taxon>
        <taxon>Clostridia</taxon>
        <taxon>Lachnospirales</taxon>
        <taxon>Lachnospiraceae</taxon>
        <taxon>Coprococcus</taxon>
    </lineage>
</organism>
<dbReference type="PANTHER" id="PTHR42939:SF1">
    <property type="entry name" value="ABC TRANSPORTER ATP-BINDING PROTEIN ALBC-RELATED"/>
    <property type="match status" value="1"/>
</dbReference>
<evidence type="ECO:0000256" key="2">
    <source>
        <dbReference type="ARBA" id="ARBA00022741"/>
    </source>
</evidence>
<dbReference type="Pfam" id="PF00005">
    <property type="entry name" value="ABC_tran"/>
    <property type="match status" value="1"/>
</dbReference>
<protein>
    <submittedName>
        <fullName evidence="5">ABC transporter ATP-binding protein</fullName>
    </submittedName>
</protein>
<dbReference type="InterPro" id="IPR003439">
    <property type="entry name" value="ABC_transporter-like_ATP-bd"/>
</dbReference>
<dbReference type="CDD" id="cd03230">
    <property type="entry name" value="ABC_DR_subfamily_A"/>
    <property type="match status" value="1"/>
</dbReference>
<dbReference type="EMBL" id="JACOOX010000004">
    <property type="protein sequence ID" value="MBC5662852.1"/>
    <property type="molecule type" value="Genomic_DNA"/>
</dbReference>
<name>A0A8I0AJX7_9FIRM</name>
<dbReference type="RefSeq" id="WP_118674441.1">
    <property type="nucleotide sequence ID" value="NZ_JACOOX010000004.1"/>
</dbReference>
<dbReference type="AlphaFoldDB" id="A0A8I0AJX7"/>
<evidence type="ECO:0000313" key="6">
    <source>
        <dbReference type="Proteomes" id="UP000615234"/>
    </source>
</evidence>
<evidence type="ECO:0000259" key="4">
    <source>
        <dbReference type="PROSITE" id="PS50893"/>
    </source>
</evidence>
<keyword evidence="2" id="KW-0547">Nucleotide-binding</keyword>
<evidence type="ECO:0000313" key="5">
    <source>
        <dbReference type="EMBL" id="MBC5662852.1"/>
    </source>
</evidence>
<dbReference type="Gene3D" id="3.40.50.300">
    <property type="entry name" value="P-loop containing nucleotide triphosphate hydrolases"/>
    <property type="match status" value="1"/>
</dbReference>
<accession>A0A8I0AJX7</accession>
<keyword evidence="3 5" id="KW-0067">ATP-binding</keyword>
<reference evidence="5 6" key="1">
    <citation type="submission" date="2020-08" db="EMBL/GenBank/DDBJ databases">
        <title>Genome public.</title>
        <authorList>
            <person name="Liu C."/>
            <person name="Sun Q."/>
        </authorList>
    </citation>
    <scope>NUCLEOTIDE SEQUENCE [LARGE SCALE GENOMIC DNA]</scope>
    <source>
        <strain evidence="5 6">NSJ-10</strain>
    </source>
</reference>
<gene>
    <name evidence="5" type="ORF">H8S09_08095</name>
</gene>